<evidence type="ECO:0000313" key="12">
    <source>
        <dbReference type="Proteomes" id="UP000265716"/>
    </source>
</evidence>
<dbReference type="EMBL" id="QUTB01005558">
    <property type="protein sequence ID" value="RHY54676.1"/>
    <property type="molecule type" value="Genomic_DNA"/>
</dbReference>
<evidence type="ECO:0000313" key="5">
    <source>
        <dbReference type="EMBL" id="RHY64635.1"/>
    </source>
</evidence>
<dbReference type="EMBL" id="QUTH01008033">
    <property type="protein sequence ID" value="RHZ03320.1"/>
    <property type="molecule type" value="Genomic_DNA"/>
</dbReference>
<name>A0A397B3S8_APHAT</name>
<evidence type="ECO:0000313" key="19">
    <source>
        <dbReference type="Proteomes" id="UP000286510"/>
    </source>
</evidence>
<evidence type="ECO:0000313" key="8">
    <source>
        <dbReference type="EMBL" id="RHZ10783.1"/>
    </source>
</evidence>
<dbReference type="Proteomes" id="UP000266239">
    <property type="component" value="Unassembled WGS sequence"/>
</dbReference>
<dbReference type="EMBL" id="QUSZ01003774">
    <property type="protein sequence ID" value="RHY17184.1"/>
    <property type="molecule type" value="Genomic_DNA"/>
</dbReference>
<organism evidence="1 14">
    <name type="scientific">Aphanomyces astaci</name>
    <name type="common">Crayfish plague agent</name>
    <dbReference type="NCBI Taxonomy" id="112090"/>
    <lineage>
        <taxon>Eukaryota</taxon>
        <taxon>Sar</taxon>
        <taxon>Stramenopiles</taxon>
        <taxon>Oomycota</taxon>
        <taxon>Saprolegniomycetes</taxon>
        <taxon>Saprolegniales</taxon>
        <taxon>Verrucalvaceae</taxon>
        <taxon>Aphanomyces</taxon>
    </lineage>
</organism>
<dbReference type="Proteomes" id="UP000285430">
    <property type="component" value="Unassembled WGS sequence"/>
</dbReference>
<dbReference type="Proteomes" id="UP000266643">
    <property type="component" value="Unassembled WGS sequence"/>
</dbReference>
<proteinExistence type="predicted"/>
<evidence type="ECO:0000313" key="6">
    <source>
        <dbReference type="EMBL" id="RHY89533.1"/>
    </source>
</evidence>
<dbReference type="EMBL" id="QUTC01004437">
    <property type="protein sequence ID" value="RHY64635.1"/>
    <property type="molecule type" value="Genomic_DNA"/>
</dbReference>
<evidence type="ECO:0000313" key="9">
    <source>
        <dbReference type="EMBL" id="RHZ25281.1"/>
    </source>
</evidence>
<dbReference type="EMBL" id="QUTA01005634">
    <property type="protein sequence ID" value="RHY14827.1"/>
    <property type="molecule type" value="Genomic_DNA"/>
</dbReference>
<dbReference type="EMBL" id="MZMZ02006040">
    <property type="protein sequence ID" value="RQM10946.1"/>
    <property type="molecule type" value="Genomic_DNA"/>
</dbReference>
<dbReference type="VEuPathDB" id="FungiDB:H257_07404"/>
<evidence type="ECO:0000313" key="18">
    <source>
        <dbReference type="Proteomes" id="UP000285712"/>
    </source>
</evidence>
<dbReference type="Proteomes" id="UP000265427">
    <property type="component" value="Unassembled WGS sequence"/>
</dbReference>
<evidence type="ECO:0000313" key="3">
    <source>
        <dbReference type="EMBL" id="RHY54676.1"/>
    </source>
</evidence>
<protein>
    <submittedName>
        <fullName evidence="1">Uncharacterized protein</fullName>
    </submittedName>
</protein>
<reference evidence="11 12" key="2">
    <citation type="submission" date="2018-08" db="EMBL/GenBank/DDBJ databases">
        <title>Aphanomyces genome sequencing and annotation.</title>
        <authorList>
            <person name="Minardi D."/>
            <person name="Oidtmann B."/>
            <person name="Van Der Giezen M."/>
            <person name="Studholme D.J."/>
        </authorList>
    </citation>
    <scope>NUCLEOTIDE SEQUENCE [LARGE SCALE GENOMIC DNA]</scope>
    <source>
        <strain evidence="8 13">197901</strain>
        <strain evidence="4 15">D2</strain>
        <strain evidence="7">Da</strain>
        <strain evidence="9 19">FDL457</strain>
        <strain evidence="2 11">Kv</strain>
        <strain evidence="5 12">SA</strain>
        <strain evidence="3 16">Si</strain>
        <strain evidence="6 18">Sv</strain>
        <strain evidence="1 14">Yx</strain>
    </source>
</reference>
<evidence type="ECO:0000313" key="16">
    <source>
        <dbReference type="Proteomes" id="UP000283543"/>
    </source>
</evidence>
<dbReference type="EMBL" id="QUTF01012117">
    <property type="protein sequence ID" value="RHZ25281.1"/>
    <property type="molecule type" value="Genomic_DNA"/>
</dbReference>
<dbReference type="EMBL" id="QUTG01003982">
    <property type="protein sequence ID" value="RHY89533.1"/>
    <property type="molecule type" value="Genomic_DNA"/>
</dbReference>
<dbReference type="Proteomes" id="UP000283543">
    <property type="component" value="Unassembled WGS sequence"/>
</dbReference>
<dbReference type="EMBL" id="QUTD01006109">
    <property type="protein sequence ID" value="RHY57476.1"/>
    <property type="molecule type" value="Genomic_DNA"/>
</dbReference>
<evidence type="ECO:0000313" key="2">
    <source>
        <dbReference type="EMBL" id="RHY17184.1"/>
    </source>
</evidence>
<evidence type="ECO:0000313" key="4">
    <source>
        <dbReference type="EMBL" id="RHY57476.1"/>
    </source>
</evidence>
<evidence type="ECO:0000313" key="1">
    <source>
        <dbReference type="EMBL" id="RHY14827.1"/>
    </source>
</evidence>
<evidence type="ECO:0000313" key="7">
    <source>
        <dbReference type="EMBL" id="RHZ03320.1"/>
    </source>
</evidence>
<keyword evidence="17" id="KW-1185">Reference proteome</keyword>
<evidence type="ECO:0000313" key="10">
    <source>
        <dbReference type="EMBL" id="RQM10946.1"/>
    </source>
</evidence>
<dbReference type="Proteomes" id="UP000265716">
    <property type="component" value="Unassembled WGS sequence"/>
</dbReference>
<reference evidence="10 17" key="1">
    <citation type="submission" date="2018-07" db="EMBL/GenBank/DDBJ databases">
        <title>Annotation of Aphanomyces astaci genome assembly.</title>
        <authorList>
            <person name="Studholme D.J."/>
        </authorList>
    </citation>
    <scope>NUCLEOTIDE SEQUENCE [LARGE SCALE GENOMIC DNA]</scope>
    <source>
        <strain evidence="10">Pc</strain>
    </source>
</reference>
<gene>
    <name evidence="10" type="ORF">B5M09_008451</name>
    <name evidence="1" type="ORF">DYB25_000490</name>
    <name evidence="9" type="ORF">DYB26_001013</name>
    <name evidence="4" type="ORF">DYB30_000291</name>
    <name evidence="8" type="ORF">DYB31_001587</name>
    <name evidence="3" type="ORF">DYB34_002009</name>
    <name evidence="6" type="ORF">DYB35_001269</name>
    <name evidence="2" type="ORF">DYB36_000709</name>
    <name evidence="7" type="ORF">DYB37_003104</name>
    <name evidence="5" type="ORF">DYB38_001885</name>
</gene>
<dbReference type="Proteomes" id="UP000285712">
    <property type="component" value="Unassembled WGS sequence"/>
</dbReference>
<dbReference type="Proteomes" id="UP000284702">
    <property type="component" value="Unassembled WGS sequence"/>
</dbReference>
<evidence type="ECO:0000313" key="14">
    <source>
        <dbReference type="Proteomes" id="UP000266239"/>
    </source>
</evidence>
<evidence type="ECO:0000313" key="15">
    <source>
        <dbReference type="Proteomes" id="UP000266643"/>
    </source>
</evidence>
<dbReference type="EMBL" id="QUTE01011149">
    <property type="protein sequence ID" value="RHZ10783.1"/>
    <property type="molecule type" value="Genomic_DNA"/>
</dbReference>
<dbReference type="Proteomes" id="UP000266196">
    <property type="component" value="Unassembled WGS sequence"/>
</dbReference>
<comment type="caution">
    <text evidence="1">The sequence shown here is derived from an EMBL/GenBank/DDBJ whole genome shotgun (WGS) entry which is preliminary data.</text>
</comment>
<dbReference type="AlphaFoldDB" id="A0A397B3S8"/>
<evidence type="ECO:0000313" key="17">
    <source>
        <dbReference type="Proteomes" id="UP000284702"/>
    </source>
</evidence>
<evidence type="ECO:0000313" key="11">
    <source>
        <dbReference type="Proteomes" id="UP000265427"/>
    </source>
</evidence>
<sequence>MAASATLTTRLRDTLDLLCQINEIQPALFVTRKLRDLGAEVDESMPEFTRFILATLRTDIHDFHSNPPRFHYPRREFHEHFDYVFILLPARRWVDEYADDTVSVDPFVLFERYSKHLSPYVADPM</sequence>
<accession>A0A397B3S8</accession>
<dbReference type="Proteomes" id="UP000286510">
    <property type="component" value="Unassembled WGS sequence"/>
</dbReference>
<evidence type="ECO:0000313" key="13">
    <source>
        <dbReference type="Proteomes" id="UP000266196"/>
    </source>
</evidence>